<name>A0ABR8MS11_9BACL</name>
<proteinExistence type="predicted"/>
<organism evidence="3 4">
    <name type="scientific">Paenibacillus terricola</name>
    <dbReference type="NCBI Taxonomy" id="2763503"/>
    <lineage>
        <taxon>Bacteria</taxon>
        <taxon>Bacillati</taxon>
        <taxon>Bacillota</taxon>
        <taxon>Bacilli</taxon>
        <taxon>Bacillales</taxon>
        <taxon>Paenibacillaceae</taxon>
        <taxon>Paenibacillus</taxon>
    </lineage>
</organism>
<keyword evidence="4" id="KW-1185">Reference proteome</keyword>
<dbReference type="Pfam" id="PF01381">
    <property type="entry name" value="HTH_3"/>
    <property type="match status" value="1"/>
</dbReference>
<evidence type="ECO:0000313" key="3">
    <source>
        <dbReference type="EMBL" id="MBD3917625.1"/>
    </source>
</evidence>
<evidence type="ECO:0000313" key="4">
    <source>
        <dbReference type="Proteomes" id="UP000609346"/>
    </source>
</evidence>
<dbReference type="InterPro" id="IPR001387">
    <property type="entry name" value="Cro/C1-type_HTH"/>
</dbReference>
<dbReference type="RefSeq" id="WP_191201906.1">
    <property type="nucleotide sequence ID" value="NZ_JACXZA010000001.1"/>
</dbReference>
<accession>A0ABR8MS11</accession>
<comment type="caution">
    <text evidence="3">The sequence shown here is derived from an EMBL/GenBank/DDBJ whole genome shotgun (WGS) entry which is preliminary data.</text>
</comment>
<dbReference type="InterPro" id="IPR010982">
    <property type="entry name" value="Lambda_DNA-bd_dom_sf"/>
</dbReference>
<dbReference type="PANTHER" id="PTHR46558">
    <property type="entry name" value="TRACRIPTIONAL REGULATORY PROTEIN-RELATED-RELATED"/>
    <property type="match status" value="1"/>
</dbReference>
<feature type="domain" description="HTH cro/C1-type" evidence="2">
    <location>
        <begin position="7"/>
        <end position="61"/>
    </location>
</feature>
<dbReference type="PANTHER" id="PTHR46558:SF11">
    <property type="entry name" value="HTH-TYPE TRANSCRIPTIONAL REGULATOR XRE"/>
    <property type="match status" value="1"/>
</dbReference>
<dbReference type="Gene3D" id="1.10.260.40">
    <property type="entry name" value="lambda repressor-like DNA-binding domains"/>
    <property type="match status" value="1"/>
</dbReference>
<evidence type="ECO:0000256" key="1">
    <source>
        <dbReference type="ARBA" id="ARBA00023125"/>
    </source>
</evidence>
<sequence length="145" mass="16684">MNLNQRISALRNHRRLTQEQVANALGVKRARYNAWENGISNPDHVMLAALAQFHGVSVDFLLGLQHPDGDANHRTDKLTDNFSTDSFLSELANELERNHRLTRGLNSGEVETIAAHHDGEEWTDEEREEIERFKAYIRSKRKPQE</sequence>
<dbReference type="PROSITE" id="PS50943">
    <property type="entry name" value="HTH_CROC1"/>
    <property type="match status" value="1"/>
</dbReference>
<dbReference type="SUPFAM" id="SSF47413">
    <property type="entry name" value="lambda repressor-like DNA-binding domains"/>
    <property type="match status" value="1"/>
</dbReference>
<protein>
    <submittedName>
        <fullName evidence="3">Helix-turn-helix transcriptional regulator</fullName>
    </submittedName>
</protein>
<gene>
    <name evidence="3" type="ORF">H8B09_02585</name>
</gene>
<reference evidence="3 4" key="1">
    <citation type="submission" date="2020-09" db="EMBL/GenBank/DDBJ databases">
        <title>Paenibacillus sp. strain PR3 16S rRNA gene Genome sequencing and assembly.</title>
        <authorList>
            <person name="Kim J."/>
        </authorList>
    </citation>
    <scope>NUCLEOTIDE SEQUENCE [LARGE SCALE GENOMIC DNA]</scope>
    <source>
        <strain evidence="3 4">PR3</strain>
    </source>
</reference>
<evidence type="ECO:0000259" key="2">
    <source>
        <dbReference type="PROSITE" id="PS50943"/>
    </source>
</evidence>
<dbReference type="CDD" id="cd00093">
    <property type="entry name" value="HTH_XRE"/>
    <property type="match status" value="1"/>
</dbReference>
<dbReference type="EMBL" id="JACXZA010000001">
    <property type="protein sequence ID" value="MBD3917625.1"/>
    <property type="molecule type" value="Genomic_DNA"/>
</dbReference>
<keyword evidence="1" id="KW-0238">DNA-binding</keyword>
<dbReference type="SMART" id="SM00530">
    <property type="entry name" value="HTH_XRE"/>
    <property type="match status" value="1"/>
</dbReference>
<dbReference type="Proteomes" id="UP000609346">
    <property type="component" value="Unassembled WGS sequence"/>
</dbReference>